<dbReference type="KEGG" id="soe:110804042"/>
<feature type="domain" description="DUF4283" evidence="2">
    <location>
        <begin position="1"/>
        <end position="51"/>
    </location>
</feature>
<dbReference type="InterPro" id="IPR025558">
    <property type="entry name" value="DUF4283"/>
</dbReference>
<dbReference type="Pfam" id="PF14111">
    <property type="entry name" value="DUF4283"/>
    <property type="match status" value="1"/>
</dbReference>
<reference evidence="5" key="2">
    <citation type="submission" date="2025-08" db="UniProtKB">
        <authorList>
            <consortium name="RefSeq"/>
        </authorList>
    </citation>
    <scope>IDENTIFICATION</scope>
    <source>
        <tissue evidence="5">Leaf</tissue>
    </source>
</reference>
<evidence type="ECO:0000259" key="3">
    <source>
        <dbReference type="Pfam" id="PF14392"/>
    </source>
</evidence>
<reference evidence="4" key="1">
    <citation type="journal article" date="2021" name="Nat. Commun.">
        <title>Genomic analyses provide insights into spinach domestication and the genetic basis of agronomic traits.</title>
        <authorList>
            <person name="Cai X."/>
            <person name="Sun X."/>
            <person name="Xu C."/>
            <person name="Sun H."/>
            <person name="Wang X."/>
            <person name="Ge C."/>
            <person name="Zhang Z."/>
            <person name="Wang Q."/>
            <person name="Fei Z."/>
            <person name="Jiao C."/>
            <person name="Wang Q."/>
        </authorList>
    </citation>
    <scope>NUCLEOTIDE SEQUENCE [LARGE SCALE GENOMIC DNA]</scope>
    <source>
        <strain evidence="4">cv. Varoflay</strain>
    </source>
</reference>
<gene>
    <name evidence="5" type="primary">LOC110804042</name>
</gene>
<feature type="domain" description="Zinc knuckle CX2CX4HX4C" evidence="3">
    <location>
        <begin position="117"/>
        <end position="163"/>
    </location>
</feature>
<evidence type="ECO:0000313" key="5">
    <source>
        <dbReference type="RefSeq" id="XP_021865293.2"/>
    </source>
</evidence>
<dbReference type="RefSeq" id="XP_021865293.2">
    <property type="nucleotide sequence ID" value="XM_022009601.2"/>
</dbReference>
<name>A0A9R0JE61_SPIOL</name>
<dbReference type="Proteomes" id="UP000813463">
    <property type="component" value="Chromosome 1"/>
</dbReference>
<dbReference type="GeneID" id="110804042"/>
<dbReference type="AlphaFoldDB" id="A0A9R0JE61"/>
<dbReference type="Pfam" id="PF14392">
    <property type="entry name" value="zf-CCHC_4"/>
    <property type="match status" value="1"/>
</dbReference>
<feature type="compositionally biased region" description="Basic and acidic residues" evidence="1">
    <location>
        <begin position="239"/>
        <end position="278"/>
    </location>
</feature>
<dbReference type="PANTHER" id="PTHR31286">
    <property type="entry name" value="GLYCINE-RICH CELL WALL STRUCTURAL PROTEIN 1.8-LIKE"/>
    <property type="match status" value="1"/>
</dbReference>
<organism evidence="4 5">
    <name type="scientific">Spinacia oleracea</name>
    <name type="common">Spinach</name>
    <dbReference type="NCBI Taxonomy" id="3562"/>
    <lineage>
        <taxon>Eukaryota</taxon>
        <taxon>Viridiplantae</taxon>
        <taxon>Streptophyta</taxon>
        <taxon>Embryophyta</taxon>
        <taxon>Tracheophyta</taxon>
        <taxon>Spermatophyta</taxon>
        <taxon>Magnoliopsida</taxon>
        <taxon>eudicotyledons</taxon>
        <taxon>Gunneridae</taxon>
        <taxon>Pentapetalae</taxon>
        <taxon>Caryophyllales</taxon>
        <taxon>Chenopodiaceae</taxon>
        <taxon>Chenopodioideae</taxon>
        <taxon>Anserineae</taxon>
        <taxon>Spinacia</taxon>
    </lineage>
</organism>
<keyword evidence="4" id="KW-1185">Reference proteome</keyword>
<evidence type="ECO:0000256" key="1">
    <source>
        <dbReference type="SAM" id="MobiDB-lite"/>
    </source>
</evidence>
<evidence type="ECO:0000313" key="4">
    <source>
        <dbReference type="Proteomes" id="UP000813463"/>
    </source>
</evidence>
<protein>
    <recommendedName>
        <fullName evidence="6">CCHC-type domain-containing protein</fullName>
    </recommendedName>
</protein>
<feature type="region of interest" description="Disordered" evidence="1">
    <location>
        <begin position="237"/>
        <end position="301"/>
    </location>
</feature>
<dbReference type="PANTHER" id="PTHR31286:SF167">
    <property type="entry name" value="OS09G0268800 PROTEIN"/>
    <property type="match status" value="1"/>
</dbReference>
<sequence>MKRVWNPKHGLEANNIEKNLFFFQFHHWRDKAFVMESQPWHFDHHALILADVQGDKRPSELPLYHVPLWARVYDLPMRGRNNEQNAKALGNKIGVYLSMDRTDVIGINKSLRIRVFLDARKPIPKTINMKMKGGTTEVPVKFEKLPIYFYVCGRLGHGEKDCDENAGDTEVERKYDERLRASPWKANKGTFELHNETKNARAQALFVTRKVQKESEGTTKHISEVVEKLQEVSLTLSTRDNDQGEGHQEELGEKPQHVAELCDKEVHKSGEESRKEKQTGLASEVQEEVRANHRKTLHLRP</sequence>
<accession>A0A9R0JE61</accession>
<evidence type="ECO:0000259" key="2">
    <source>
        <dbReference type="Pfam" id="PF14111"/>
    </source>
</evidence>
<feature type="compositionally biased region" description="Basic residues" evidence="1">
    <location>
        <begin position="292"/>
        <end position="301"/>
    </location>
</feature>
<dbReference type="InterPro" id="IPR025836">
    <property type="entry name" value="Zn_knuckle_CX2CX4HX4C"/>
</dbReference>
<proteinExistence type="predicted"/>
<dbReference type="InterPro" id="IPR040256">
    <property type="entry name" value="At4g02000-like"/>
</dbReference>
<evidence type="ECO:0008006" key="6">
    <source>
        <dbReference type="Google" id="ProtNLM"/>
    </source>
</evidence>